<dbReference type="InterPro" id="IPR010104">
    <property type="entry name" value="TonB_rcpt_bac"/>
</dbReference>
<feature type="domain" description="TonB-dependent receptor-like beta-barrel" evidence="10">
    <location>
        <begin position="454"/>
        <end position="875"/>
    </location>
</feature>
<evidence type="ECO:0000259" key="11">
    <source>
        <dbReference type="Pfam" id="PF07715"/>
    </source>
</evidence>
<dbReference type="InterPro" id="IPR037066">
    <property type="entry name" value="Plug_dom_sf"/>
</dbReference>
<dbReference type="InterPro" id="IPR036942">
    <property type="entry name" value="Beta-barrel_TonB_sf"/>
</dbReference>
<organism evidence="12 13">
    <name type="scientific">Phytopseudomonas flavescens</name>
    <dbReference type="NCBI Taxonomy" id="29435"/>
    <lineage>
        <taxon>Bacteria</taxon>
        <taxon>Pseudomonadati</taxon>
        <taxon>Pseudomonadota</taxon>
        <taxon>Gammaproteobacteria</taxon>
        <taxon>Pseudomonadales</taxon>
        <taxon>Pseudomonadaceae</taxon>
        <taxon>Phytopseudomonas</taxon>
    </lineage>
</organism>
<dbReference type="CDD" id="cd01347">
    <property type="entry name" value="ligand_gated_channel"/>
    <property type="match status" value="1"/>
</dbReference>
<proteinExistence type="inferred from homology"/>
<evidence type="ECO:0000313" key="13">
    <source>
        <dbReference type="Proteomes" id="UP000198606"/>
    </source>
</evidence>
<evidence type="ECO:0000256" key="5">
    <source>
        <dbReference type="ARBA" id="ARBA00023077"/>
    </source>
</evidence>
<evidence type="ECO:0000259" key="10">
    <source>
        <dbReference type="Pfam" id="PF00593"/>
    </source>
</evidence>
<dbReference type="NCBIfam" id="TIGR01782">
    <property type="entry name" value="TonB-Xanth-Caul"/>
    <property type="match status" value="1"/>
</dbReference>
<dbReference type="Pfam" id="PF00593">
    <property type="entry name" value="TonB_dep_Rec_b-barrel"/>
    <property type="match status" value="1"/>
</dbReference>
<dbReference type="Gene3D" id="2.170.130.10">
    <property type="entry name" value="TonB-dependent receptor, plug domain"/>
    <property type="match status" value="1"/>
</dbReference>
<dbReference type="PANTHER" id="PTHR40980:SF4">
    <property type="entry name" value="TONB-DEPENDENT RECEPTOR-LIKE BETA-BARREL DOMAIN-CONTAINING PROTEIN"/>
    <property type="match status" value="1"/>
</dbReference>
<name>A0A1G8NLX1_9GAMM</name>
<dbReference type="STRING" id="29435.SAMN05216588_12542"/>
<dbReference type="AlphaFoldDB" id="A0A1G8NLX1"/>
<dbReference type="InterPro" id="IPR000531">
    <property type="entry name" value="Beta-barrel_TonB"/>
</dbReference>
<keyword evidence="12" id="KW-0675">Receptor</keyword>
<dbReference type="PANTHER" id="PTHR40980">
    <property type="entry name" value="PLUG DOMAIN-CONTAINING PROTEIN"/>
    <property type="match status" value="1"/>
</dbReference>
<dbReference type="InterPro" id="IPR012910">
    <property type="entry name" value="Plug_dom"/>
</dbReference>
<comment type="similarity">
    <text evidence="8 9">Belongs to the TonB-dependent receptor family.</text>
</comment>
<feature type="domain" description="TonB-dependent receptor plug" evidence="11">
    <location>
        <begin position="138"/>
        <end position="242"/>
    </location>
</feature>
<evidence type="ECO:0000256" key="9">
    <source>
        <dbReference type="RuleBase" id="RU003357"/>
    </source>
</evidence>
<dbReference type="Pfam" id="PF07715">
    <property type="entry name" value="Plug"/>
    <property type="match status" value="1"/>
</dbReference>
<keyword evidence="5 9" id="KW-0798">TonB box</keyword>
<comment type="subcellular location">
    <subcellularLocation>
        <location evidence="1 8">Cell outer membrane</location>
        <topology evidence="1 8">Multi-pass membrane protein</topology>
    </subcellularLocation>
</comment>
<evidence type="ECO:0000256" key="8">
    <source>
        <dbReference type="PROSITE-ProRule" id="PRU01360"/>
    </source>
</evidence>
<accession>A0A1G8NLX1</accession>
<evidence type="ECO:0000256" key="2">
    <source>
        <dbReference type="ARBA" id="ARBA00022448"/>
    </source>
</evidence>
<evidence type="ECO:0000256" key="4">
    <source>
        <dbReference type="ARBA" id="ARBA00022692"/>
    </source>
</evidence>
<dbReference type="PROSITE" id="PS52016">
    <property type="entry name" value="TONB_DEPENDENT_REC_3"/>
    <property type="match status" value="1"/>
</dbReference>
<keyword evidence="3 8" id="KW-1134">Transmembrane beta strand</keyword>
<dbReference type="Gene3D" id="2.40.170.20">
    <property type="entry name" value="TonB-dependent receptor, beta-barrel domain"/>
    <property type="match status" value="1"/>
</dbReference>
<keyword evidence="6 8" id="KW-0472">Membrane</keyword>
<sequence length="909" mass="99691">MPAAAYAHVLPGHWDADVPADNPLAGEMDTLRWGSFQLKSLRKHPENGGFAALCRSLSRKCHKGFLTSAAIPGVARGHWNEGFKVAMPFRQIRNAGFRVSLLTIAISAAPAWAEEEAVERVEVIGQAASIDKALREQKSADSIKSVVHADGVGQLPDDNAAEALQRIPGLSVERDQGEGRFVSVRGIAPDLNSVTINGTLVPAPEGDRRAVALDVLPAELVQSLSVVKSLTPDMDANSLGGTIEVESLSAFDHDGLFYTFSAEGSHDTNVSENSPKFSGAISDRFSLGDGTDNFGVAAAFSWQKRKFGSENVETGGSWDFSDGARLNEVEQRDYEITRERTGFGLNFDYQPDDYANYYLRTLYSKFKDTETRNAAGVEFADPQASGERGDAEGWRDLKSRKDTQEIQSYVIGGERMIDLWTLSGQAGYSQATEKDPGGIAGAQFVGDFTDVGFDGTRKPLLSAGGAFYDPASFTLDEVEVEKVNGKDKEKNVRLDLARDYELSGNAAQVKFGGKLSRRDKTSDTDVWVYDDFSGVDLGGFQSGNVDYSLGNYGNGISAGAIKDLIGGLDRDAFYDEENSRINDFDMREDINAAYLMNSLDVDDWRFIAGLRYEGTEFEAKGTGLRDGVYESTQSKNRYDHWLPGLHARYQLSPSTAIRAAWTNTVVRPTFGQLAPGFAIDGGDASFGNPDLKPLESMNVDLGIEHYMGRAGVLSGFVFYKDIDNFIYNTDLAGTGAWADFDEALSFENGSSAKLYGVELAYSQKFDWLPAPWNGVLLGANLTLSKSDATIEGQGAKRSIEMPNQSDTVGNVMLGWENDRFNVRVAANYKSSYLYEIGSIEDKSQDLHVDDQLFVDFKAGYFLTPDLQLTFEAQNITDESYYVYTGRHAYNAQYEEYGPTYKVGLTLTHF</sequence>
<dbReference type="SUPFAM" id="SSF56935">
    <property type="entry name" value="Porins"/>
    <property type="match status" value="1"/>
</dbReference>
<keyword evidence="7 8" id="KW-0998">Cell outer membrane</keyword>
<keyword evidence="4 8" id="KW-0812">Transmembrane</keyword>
<keyword evidence="2 8" id="KW-0813">Transport</keyword>
<evidence type="ECO:0000256" key="7">
    <source>
        <dbReference type="ARBA" id="ARBA00023237"/>
    </source>
</evidence>
<reference evidence="12 13" key="1">
    <citation type="submission" date="2016-10" db="EMBL/GenBank/DDBJ databases">
        <authorList>
            <person name="de Groot N.N."/>
        </authorList>
    </citation>
    <scope>NUCLEOTIDE SEQUENCE [LARGE SCALE GENOMIC DNA]</scope>
    <source>
        <strain evidence="12 13">LMG 18387</strain>
    </source>
</reference>
<dbReference type="GO" id="GO:0009279">
    <property type="term" value="C:cell outer membrane"/>
    <property type="evidence" value="ECO:0007669"/>
    <property type="project" value="UniProtKB-SubCell"/>
</dbReference>
<dbReference type="InterPro" id="IPR039426">
    <property type="entry name" value="TonB-dep_rcpt-like"/>
</dbReference>
<evidence type="ECO:0000256" key="6">
    <source>
        <dbReference type="ARBA" id="ARBA00023136"/>
    </source>
</evidence>
<dbReference type="EMBL" id="FNDG01000025">
    <property type="protein sequence ID" value="SDI81185.1"/>
    <property type="molecule type" value="Genomic_DNA"/>
</dbReference>
<evidence type="ECO:0000313" key="12">
    <source>
        <dbReference type="EMBL" id="SDI81185.1"/>
    </source>
</evidence>
<evidence type="ECO:0000256" key="3">
    <source>
        <dbReference type="ARBA" id="ARBA00022452"/>
    </source>
</evidence>
<gene>
    <name evidence="12" type="ORF">SAMN05216588_12542</name>
</gene>
<protein>
    <submittedName>
        <fullName evidence="12">TonB-dependent receptor</fullName>
    </submittedName>
</protein>
<evidence type="ECO:0000256" key="1">
    <source>
        <dbReference type="ARBA" id="ARBA00004571"/>
    </source>
</evidence>
<dbReference type="Proteomes" id="UP000198606">
    <property type="component" value="Unassembled WGS sequence"/>
</dbReference>